<feature type="compositionally biased region" description="Basic and acidic residues" evidence="1">
    <location>
        <begin position="23"/>
        <end position="35"/>
    </location>
</feature>
<name>A0A553XNF3_9ACTN</name>
<accession>A0A553XNF3</accession>
<gene>
    <name evidence="2" type="ORF">FNZ23_29660</name>
</gene>
<keyword evidence="3" id="KW-1185">Reference proteome</keyword>
<reference evidence="2 3" key="1">
    <citation type="submission" date="2019-07" db="EMBL/GenBank/DDBJ databases">
        <title>Draft genome for Streptomyces benahoarensis MZ03-48.</title>
        <authorList>
            <person name="Gonzalez-Pimentel J.L."/>
        </authorList>
    </citation>
    <scope>NUCLEOTIDE SEQUENCE [LARGE SCALE GENOMIC DNA]</scope>
    <source>
        <strain evidence="2 3">MZ03-48</strain>
    </source>
</reference>
<proteinExistence type="predicted"/>
<sequence>MRSAEALAPAPAGGTSSEGRNLVVDDRADVHDGSQDGRFSLGWARRTLPDGGPSTWVNCRSAWGVRGRVVPGA</sequence>
<dbReference type="OrthoDB" id="4204566at2"/>
<evidence type="ECO:0000256" key="1">
    <source>
        <dbReference type="SAM" id="MobiDB-lite"/>
    </source>
</evidence>
<feature type="region of interest" description="Disordered" evidence="1">
    <location>
        <begin position="1"/>
        <end position="36"/>
    </location>
</feature>
<dbReference type="EMBL" id="VKLS01000790">
    <property type="protein sequence ID" value="TSB18519.1"/>
    <property type="molecule type" value="Genomic_DNA"/>
</dbReference>
<comment type="caution">
    <text evidence="2">The sequence shown here is derived from an EMBL/GenBank/DDBJ whole genome shotgun (WGS) entry which is preliminary data.</text>
</comment>
<dbReference type="Proteomes" id="UP000320888">
    <property type="component" value="Unassembled WGS sequence"/>
</dbReference>
<protein>
    <submittedName>
        <fullName evidence="2">Uncharacterized protein</fullName>
    </submittedName>
</protein>
<dbReference type="AlphaFoldDB" id="A0A553XNF3"/>
<evidence type="ECO:0000313" key="2">
    <source>
        <dbReference type="EMBL" id="TSB18519.1"/>
    </source>
</evidence>
<organism evidence="2 3">
    <name type="scientific">Streptomyces benahoarensis</name>
    <dbReference type="NCBI Taxonomy" id="2595054"/>
    <lineage>
        <taxon>Bacteria</taxon>
        <taxon>Bacillati</taxon>
        <taxon>Actinomycetota</taxon>
        <taxon>Actinomycetes</taxon>
        <taxon>Kitasatosporales</taxon>
        <taxon>Streptomycetaceae</taxon>
        <taxon>Streptomyces</taxon>
    </lineage>
</organism>
<evidence type="ECO:0000313" key="3">
    <source>
        <dbReference type="Proteomes" id="UP000320888"/>
    </source>
</evidence>